<organism evidence="1 2">
    <name type="scientific">Nicrophorus vespilloides</name>
    <name type="common">Boreal carrion beetle</name>
    <dbReference type="NCBI Taxonomy" id="110193"/>
    <lineage>
        <taxon>Eukaryota</taxon>
        <taxon>Metazoa</taxon>
        <taxon>Ecdysozoa</taxon>
        <taxon>Arthropoda</taxon>
        <taxon>Hexapoda</taxon>
        <taxon>Insecta</taxon>
        <taxon>Pterygota</taxon>
        <taxon>Neoptera</taxon>
        <taxon>Endopterygota</taxon>
        <taxon>Coleoptera</taxon>
        <taxon>Polyphaga</taxon>
        <taxon>Staphyliniformia</taxon>
        <taxon>Silphidae</taxon>
        <taxon>Nicrophorinae</taxon>
        <taxon>Nicrophorus</taxon>
    </lineage>
</organism>
<name>A0ABM1NJQ1_NICVS</name>
<reference evidence="2" key="1">
    <citation type="submission" date="2025-08" db="UniProtKB">
        <authorList>
            <consortium name="RefSeq"/>
        </authorList>
    </citation>
    <scope>IDENTIFICATION</scope>
    <source>
        <tissue evidence="2">Whole Larva</tissue>
    </source>
</reference>
<evidence type="ECO:0000313" key="1">
    <source>
        <dbReference type="Proteomes" id="UP000695000"/>
    </source>
</evidence>
<sequence length="186" mass="20942">MTVMDRRGNLATTLASPVRSVKKLAIFFSSLIPIPIIKLRCILVPVLAHRCYVCGPLQMGFQRSCDQFNSLTQQEFIEACNDEEPIKGTYGCSAQFTDSTIVRECAVIRMNDCKVANNVKYCYCAKDLCNNVNFDDDMEMDDEDMAEGSGFIEEKEYEVTERITTTSTANTFYGTVTLVMVSMLLR</sequence>
<dbReference type="GeneID" id="108569856"/>
<dbReference type="Proteomes" id="UP000695000">
    <property type="component" value="Unplaced"/>
</dbReference>
<evidence type="ECO:0000313" key="2">
    <source>
        <dbReference type="RefSeq" id="XP_017787051.1"/>
    </source>
</evidence>
<keyword evidence="1" id="KW-1185">Reference proteome</keyword>
<gene>
    <name evidence="2" type="primary">LOC108569856</name>
</gene>
<accession>A0ABM1NJQ1</accession>
<proteinExistence type="predicted"/>
<dbReference type="RefSeq" id="XP_017787051.1">
    <property type="nucleotide sequence ID" value="XM_017931562.1"/>
</dbReference>
<protein>
    <submittedName>
        <fullName evidence="2">Uncharacterized protein LOC108569856</fullName>
    </submittedName>
</protein>